<name>A0A2S8F3E5_9BACT</name>
<evidence type="ECO:0000256" key="2">
    <source>
        <dbReference type="SAM" id="SignalP"/>
    </source>
</evidence>
<feature type="signal peptide" evidence="2">
    <location>
        <begin position="1"/>
        <end position="29"/>
    </location>
</feature>
<keyword evidence="2" id="KW-0732">Signal</keyword>
<evidence type="ECO:0000313" key="4">
    <source>
        <dbReference type="Proteomes" id="UP000239388"/>
    </source>
</evidence>
<feature type="region of interest" description="Disordered" evidence="1">
    <location>
        <begin position="183"/>
        <end position="219"/>
    </location>
</feature>
<evidence type="ECO:0000313" key="3">
    <source>
        <dbReference type="EMBL" id="PQO26663.1"/>
    </source>
</evidence>
<dbReference type="Gene3D" id="2.30.30.40">
    <property type="entry name" value="SH3 Domains"/>
    <property type="match status" value="1"/>
</dbReference>
<dbReference type="EMBL" id="PUIB01000030">
    <property type="protein sequence ID" value="PQO26663.1"/>
    <property type="molecule type" value="Genomic_DNA"/>
</dbReference>
<sequence>MKRQLDRVTLTGIAFFCVVALVWTPAAFAAAPAPQRAVIVAKVSDIYSGPGENYYVCDFLEEGAEIEIYAEEENGWLAIRPPHGSFSWVLADALIATDKPNLLEASRDQAPCYIGSRLEERRDAAHVRLMRGEIVQTLGSAQVLNAESGQVEKWLKIAPPAGEFRWIKAETARALADVEAAASTSTTTPAPRMNASAGGWSKRSNDSPWTIDDPEPQPVKNSTAPIVAVNNNDNTQIPVTASLPPGPLNHAKSSVVATVPGSTMIGSGGMTVAVPATMPNFGGDFAASMQWLEAELTKTVAQPVDQWRLDSLKAAAQQLRFTGATPLERGEALMMVEKIEEFSQLQSRKRDASRIATTIPANQPAATVATATMPSDADEKPSAIGTGVYIGGDDPRYDGEGWLMPVIKRASSARNSARYTPPFALTDADGNVLQFVTPSPGVNLRRYLKQKVGLYGQVAATEEFTRPHLTASRVVVLSRHEKADTETK</sequence>
<proteinExistence type="predicted"/>
<dbReference type="OrthoDB" id="288013at2"/>
<evidence type="ECO:0008006" key="5">
    <source>
        <dbReference type="Google" id="ProtNLM"/>
    </source>
</evidence>
<feature type="chain" id="PRO_5015702344" description="SH3b domain-containing protein" evidence="2">
    <location>
        <begin position="30"/>
        <end position="488"/>
    </location>
</feature>
<dbReference type="AlphaFoldDB" id="A0A2S8F3E5"/>
<dbReference type="RefSeq" id="WP_105360121.1">
    <property type="nucleotide sequence ID" value="NZ_PUIB01000030.1"/>
</dbReference>
<reference evidence="3 4" key="1">
    <citation type="submission" date="2018-02" db="EMBL/GenBank/DDBJ databases">
        <title>Comparative genomes isolates from brazilian mangrove.</title>
        <authorList>
            <person name="Araujo J.E."/>
            <person name="Taketani R.G."/>
            <person name="Silva M.C.P."/>
            <person name="Loureco M.V."/>
            <person name="Andreote F.D."/>
        </authorList>
    </citation>
    <scope>NUCLEOTIDE SEQUENCE [LARGE SCALE GENOMIC DNA]</scope>
    <source>
        <strain evidence="3 4">NAP PRIS-MGV</strain>
    </source>
</reference>
<protein>
    <recommendedName>
        <fullName evidence="5">SH3b domain-containing protein</fullName>
    </recommendedName>
</protein>
<accession>A0A2S8F3E5</accession>
<evidence type="ECO:0000256" key="1">
    <source>
        <dbReference type="SAM" id="MobiDB-lite"/>
    </source>
</evidence>
<gene>
    <name evidence="3" type="ORF">C5Y98_30250</name>
</gene>
<organism evidence="3 4">
    <name type="scientific">Blastopirellula marina</name>
    <dbReference type="NCBI Taxonomy" id="124"/>
    <lineage>
        <taxon>Bacteria</taxon>
        <taxon>Pseudomonadati</taxon>
        <taxon>Planctomycetota</taxon>
        <taxon>Planctomycetia</taxon>
        <taxon>Pirellulales</taxon>
        <taxon>Pirellulaceae</taxon>
        <taxon>Blastopirellula</taxon>
    </lineage>
</organism>
<dbReference type="Proteomes" id="UP000239388">
    <property type="component" value="Unassembled WGS sequence"/>
</dbReference>
<comment type="caution">
    <text evidence="3">The sequence shown here is derived from an EMBL/GenBank/DDBJ whole genome shotgun (WGS) entry which is preliminary data.</text>
</comment>